<evidence type="ECO:0000256" key="1">
    <source>
        <dbReference type="ARBA" id="ARBA00022603"/>
    </source>
</evidence>
<accession>A0ABS5HIS7</accession>
<feature type="binding site" evidence="5">
    <location>
        <position position="301"/>
    </location>
    <ligand>
        <name>S-adenosyl-L-methionine</name>
        <dbReference type="ChEBI" id="CHEBI:59789"/>
    </ligand>
</feature>
<dbReference type="HAMAP" id="MF_01011">
    <property type="entry name" value="RNA_methyltr_TrmA"/>
    <property type="match status" value="1"/>
</dbReference>
<reference evidence="7 8" key="1">
    <citation type="submission" date="2021-04" db="EMBL/GenBank/DDBJ databases">
        <title>Molecular and phenotypic characterization and identification of bacterial isolates recovered from the Anatolian ground squirrels (Spermophilus xanthoprymnus) and which have the potential to form a new species in the Campylobacter genus.</title>
        <authorList>
            <person name="Aydin F."/>
            <person name="Abay S."/>
            <person name="Kayman T."/>
            <person name="Karakaya E."/>
            <person name="Mustak H.K."/>
            <person name="Mustak I.B."/>
            <person name="Bilgin N."/>
            <person name="Duzler A."/>
            <person name="Sahin O."/>
            <person name="Guran O."/>
            <person name="Saticioglu I.B."/>
        </authorList>
    </citation>
    <scope>NUCLEOTIDE SEQUENCE [LARGE SCALE GENOMIC DNA]</scope>
    <source>
        <strain evidence="8">faydin-G24</strain>
    </source>
</reference>
<keyword evidence="8" id="KW-1185">Reference proteome</keyword>
<feature type="binding site" evidence="5">
    <location>
        <position position="189"/>
    </location>
    <ligand>
        <name>S-adenosyl-L-methionine</name>
        <dbReference type="ChEBI" id="CHEBI:59789"/>
    </ligand>
</feature>
<feature type="active site" evidence="6">
    <location>
        <position position="326"/>
    </location>
</feature>
<dbReference type="InterPro" id="IPR030390">
    <property type="entry name" value="MeTrfase_TrmA_AS"/>
</dbReference>
<feature type="binding site" evidence="5">
    <location>
        <position position="241"/>
    </location>
    <ligand>
        <name>S-adenosyl-L-methionine</name>
        <dbReference type="ChEBI" id="CHEBI:59789"/>
    </ligand>
</feature>
<keyword evidence="2 5" id="KW-0808">Transferase</keyword>
<proteinExistence type="inferred from homology"/>
<name>A0ABS5HIS7_9BACT</name>
<dbReference type="EMBL" id="JAGSSW010000004">
    <property type="protein sequence ID" value="MBR8464027.1"/>
    <property type="molecule type" value="Genomic_DNA"/>
</dbReference>
<dbReference type="RefSeq" id="WP_212142021.1">
    <property type="nucleotide sequence ID" value="NZ_JAGSSW010000004.1"/>
</dbReference>
<evidence type="ECO:0000313" key="8">
    <source>
        <dbReference type="Proteomes" id="UP000682951"/>
    </source>
</evidence>
<keyword evidence="1 5" id="KW-0489">Methyltransferase</keyword>
<dbReference type="GO" id="GO:0030697">
    <property type="term" value="F:tRNA (uracil(54)-C5)-methyltransferase activity, S-adenosyl methionine-dependent"/>
    <property type="evidence" value="ECO:0007669"/>
    <property type="project" value="UniProtKB-EC"/>
</dbReference>
<keyword evidence="4" id="KW-0819">tRNA processing</keyword>
<comment type="caution">
    <text evidence="7">The sequence shown here is derived from an EMBL/GenBank/DDBJ whole genome shotgun (WGS) entry which is preliminary data.</text>
</comment>
<comment type="similarity">
    <text evidence="5">Belongs to the class I-like SAM-binding methyltransferase superfamily. RNA M5U methyltransferase family.</text>
</comment>
<dbReference type="PROSITE" id="PS01230">
    <property type="entry name" value="TRMA_1"/>
    <property type="match status" value="1"/>
</dbReference>
<dbReference type="PANTHER" id="PTHR47790">
    <property type="entry name" value="TRNA/TMRNA (URACIL-C(5))-METHYLTRANSFERASE"/>
    <property type="match status" value="1"/>
</dbReference>
<gene>
    <name evidence="7" type="primary">trmA</name>
    <name evidence="7" type="ORF">KDD93_05505</name>
</gene>
<dbReference type="PANTHER" id="PTHR47790:SF2">
    <property type="entry name" value="TRNA_TMRNA (URACIL-C(5))-METHYLTRANSFERASE"/>
    <property type="match status" value="1"/>
</dbReference>
<protein>
    <submittedName>
        <fullName evidence="7">tRNA (Uridine(54)-C5)-methyltransferase TrmA</fullName>
        <ecNumber evidence="7">2.1.1.35</ecNumber>
    </submittedName>
</protein>
<evidence type="ECO:0000256" key="4">
    <source>
        <dbReference type="ARBA" id="ARBA00022694"/>
    </source>
</evidence>
<dbReference type="Gene3D" id="2.40.50.1070">
    <property type="match status" value="1"/>
</dbReference>
<dbReference type="InterPro" id="IPR029063">
    <property type="entry name" value="SAM-dependent_MTases_sf"/>
</dbReference>
<evidence type="ECO:0000256" key="5">
    <source>
        <dbReference type="PROSITE-ProRule" id="PRU01024"/>
    </source>
</evidence>
<evidence type="ECO:0000256" key="3">
    <source>
        <dbReference type="ARBA" id="ARBA00022691"/>
    </source>
</evidence>
<dbReference type="InterPro" id="IPR010280">
    <property type="entry name" value="U5_MeTrfase_fam"/>
</dbReference>
<sequence>MQCSHFSECGSCVLSESYEKQIEFKRTLIADKFSKFYGGEIEIFASEPRGYRNRAEFGIWHDGDEISYTMRGINTKFIKISECPKVCKTIADVMWRLLYELGANKTLKYRLFGVEFIASSNLVVAILLYHKSVVGLEEDIKDISERLNLKIIARSHGVKLQSDERELTDKFNIEKLSYQMRYGDSAFIQPNKGVNKQMIAWVRSCINDDTKYRGDLLEMYCGHGNFTLPLSFKFKNVLATEISKSSISYALKNCEINGVQNIKFVRLSSEELMAAYAGERKFRRLNNISLSDYNFTHILVDPPRAGLDMSVINFIKNYPNIIYISCNPKTLYDNLKEITQTHKVTNFAVFDQFAHTHHIECGVLLKAKNAR</sequence>
<dbReference type="NCBIfam" id="TIGR02143">
    <property type="entry name" value="trmA_only"/>
    <property type="match status" value="1"/>
</dbReference>
<evidence type="ECO:0000256" key="2">
    <source>
        <dbReference type="ARBA" id="ARBA00022679"/>
    </source>
</evidence>
<organism evidence="7 8">
    <name type="scientific">Campylobacter anatolicus</name>
    <dbReference type="NCBI Taxonomy" id="2829105"/>
    <lineage>
        <taxon>Bacteria</taxon>
        <taxon>Pseudomonadati</taxon>
        <taxon>Campylobacterota</taxon>
        <taxon>Epsilonproteobacteria</taxon>
        <taxon>Campylobacterales</taxon>
        <taxon>Campylobacteraceae</taxon>
        <taxon>Campylobacter</taxon>
    </lineage>
</organism>
<evidence type="ECO:0000313" key="7">
    <source>
        <dbReference type="EMBL" id="MBR8464027.1"/>
    </source>
</evidence>
<dbReference type="Proteomes" id="UP000682951">
    <property type="component" value="Unassembled WGS sequence"/>
</dbReference>
<feature type="active site" description="Nucleophile" evidence="5">
    <location>
        <position position="326"/>
    </location>
</feature>
<evidence type="ECO:0000256" key="6">
    <source>
        <dbReference type="PROSITE-ProRule" id="PRU10015"/>
    </source>
</evidence>
<dbReference type="PROSITE" id="PS51687">
    <property type="entry name" value="SAM_MT_RNA_M5U"/>
    <property type="match status" value="1"/>
</dbReference>
<feature type="binding site" evidence="5">
    <location>
        <position position="220"/>
    </location>
    <ligand>
        <name>S-adenosyl-L-methionine</name>
        <dbReference type="ChEBI" id="CHEBI:59789"/>
    </ligand>
</feature>
<dbReference type="EC" id="2.1.1.35" evidence="7"/>
<keyword evidence="3 5" id="KW-0949">S-adenosyl-L-methionine</keyword>
<dbReference type="SUPFAM" id="SSF53335">
    <property type="entry name" value="S-adenosyl-L-methionine-dependent methyltransferases"/>
    <property type="match status" value="1"/>
</dbReference>
<dbReference type="InterPro" id="IPR011869">
    <property type="entry name" value="TrmA_MeTrfase"/>
</dbReference>
<dbReference type="Gene3D" id="3.40.50.150">
    <property type="entry name" value="Vaccinia Virus protein VP39"/>
    <property type="match status" value="1"/>
</dbReference>
<dbReference type="GO" id="GO:0032259">
    <property type="term" value="P:methylation"/>
    <property type="evidence" value="ECO:0007669"/>
    <property type="project" value="UniProtKB-KW"/>
</dbReference>
<dbReference type="Pfam" id="PF05958">
    <property type="entry name" value="tRNA_U5-meth_tr"/>
    <property type="match status" value="1"/>
</dbReference>